<reference evidence="2" key="1">
    <citation type="journal article" date="2020" name="Stud. Mycol.">
        <title>101 Dothideomycetes genomes: a test case for predicting lifestyles and emergence of pathogens.</title>
        <authorList>
            <person name="Haridas S."/>
            <person name="Albert R."/>
            <person name="Binder M."/>
            <person name="Bloem J."/>
            <person name="Labutti K."/>
            <person name="Salamov A."/>
            <person name="Andreopoulos B."/>
            <person name="Baker S."/>
            <person name="Barry K."/>
            <person name="Bills G."/>
            <person name="Bluhm B."/>
            <person name="Cannon C."/>
            <person name="Castanera R."/>
            <person name="Culley D."/>
            <person name="Daum C."/>
            <person name="Ezra D."/>
            <person name="Gonzalez J."/>
            <person name="Henrissat B."/>
            <person name="Kuo A."/>
            <person name="Liang C."/>
            <person name="Lipzen A."/>
            <person name="Lutzoni F."/>
            <person name="Magnuson J."/>
            <person name="Mondo S."/>
            <person name="Nolan M."/>
            <person name="Ohm R."/>
            <person name="Pangilinan J."/>
            <person name="Park H.-J."/>
            <person name="Ramirez L."/>
            <person name="Alfaro M."/>
            <person name="Sun H."/>
            <person name="Tritt A."/>
            <person name="Yoshinaga Y."/>
            <person name="Zwiers L.-H."/>
            <person name="Turgeon B."/>
            <person name="Goodwin S."/>
            <person name="Spatafora J."/>
            <person name="Crous P."/>
            <person name="Grigoriev I."/>
        </authorList>
    </citation>
    <scope>NUCLEOTIDE SEQUENCE</scope>
    <source>
        <strain evidence="2">CBS 122368</strain>
    </source>
</reference>
<evidence type="ECO:0000313" key="3">
    <source>
        <dbReference type="Proteomes" id="UP000800094"/>
    </source>
</evidence>
<keyword evidence="3" id="KW-1185">Reference proteome</keyword>
<gene>
    <name evidence="2" type="ORF">BU26DRAFT_43522</name>
</gene>
<feature type="compositionally biased region" description="Basic and acidic residues" evidence="1">
    <location>
        <begin position="212"/>
        <end position="227"/>
    </location>
</feature>
<evidence type="ECO:0008006" key="4">
    <source>
        <dbReference type="Google" id="ProtNLM"/>
    </source>
</evidence>
<name>A0A6A6J446_9PLEO</name>
<organism evidence="2 3">
    <name type="scientific">Trematosphaeria pertusa</name>
    <dbReference type="NCBI Taxonomy" id="390896"/>
    <lineage>
        <taxon>Eukaryota</taxon>
        <taxon>Fungi</taxon>
        <taxon>Dikarya</taxon>
        <taxon>Ascomycota</taxon>
        <taxon>Pezizomycotina</taxon>
        <taxon>Dothideomycetes</taxon>
        <taxon>Pleosporomycetidae</taxon>
        <taxon>Pleosporales</taxon>
        <taxon>Massarineae</taxon>
        <taxon>Trematosphaeriaceae</taxon>
        <taxon>Trematosphaeria</taxon>
    </lineage>
</organism>
<accession>A0A6A6J446</accession>
<protein>
    <recommendedName>
        <fullName evidence="4">DUF2293 domain-containing protein</fullName>
    </recommendedName>
</protein>
<dbReference type="OrthoDB" id="5381833at2759"/>
<sequence length="241" mass="27466">MSRLSLLTRHLSQRMSAATLGTARSKLVSEPNNIFAQNRSLSTASKDTDRRVYRNKHGEEIAFIPCDPPPGYVFVPSGNVFITLNCRKLAQKLYAVYRPKSRKRLATQIGLYVPKDAFEDAESKFKVKRARLDRELSRDLNKQYPKAPPADKDELHRLISSDCPGVTGKSALDRKEIIIYAYVRDRYTLFKSLNHEDTEAIARAHQKVREILTSWRGEDEREKESSKSKRGRGLSKKGSSP</sequence>
<dbReference type="Proteomes" id="UP000800094">
    <property type="component" value="Unassembled WGS sequence"/>
</dbReference>
<proteinExistence type="predicted"/>
<dbReference type="EMBL" id="ML987189">
    <property type="protein sequence ID" value="KAF2257416.1"/>
    <property type="molecule type" value="Genomic_DNA"/>
</dbReference>
<dbReference type="GeneID" id="54577446"/>
<feature type="region of interest" description="Disordered" evidence="1">
    <location>
        <begin position="212"/>
        <end position="241"/>
    </location>
</feature>
<evidence type="ECO:0000256" key="1">
    <source>
        <dbReference type="SAM" id="MobiDB-lite"/>
    </source>
</evidence>
<evidence type="ECO:0000313" key="2">
    <source>
        <dbReference type="EMBL" id="KAF2257416.1"/>
    </source>
</evidence>
<dbReference type="RefSeq" id="XP_033692420.1">
    <property type="nucleotide sequence ID" value="XM_033824116.1"/>
</dbReference>
<dbReference type="AlphaFoldDB" id="A0A6A6J446"/>